<dbReference type="RefSeq" id="WP_087916946.1">
    <property type="nucleotide sequence ID" value="NZ_CP021780.1"/>
</dbReference>
<evidence type="ECO:0000256" key="2">
    <source>
        <dbReference type="SAM" id="Phobius"/>
    </source>
</evidence>
<keyword evidence="2" id="KW-0472">Membrane</keyword>
<protein>
    <submittedName>
        <fullName evidence="3">Uncharacterized protein</fullName>
    </submittedName>
</protein>
<proteinExistence type="predicted"/>
<feature type="region of interest" description="Disordered" evidence="1">
    <location>
        <begin position="1"/>
        <end position="81"/>
    </location>
</feature>
<dbReference type="AlphaFoldDB" id="A0A2Z2KTT0"/>
<dbReference type="Proteomes" id="UP000249890">
    <property type="component" value="Chromosome"/>
</dbReference>
<dbReference type="EMBL" id="CP021780">
    <property type="protein sequence ID" value="ASA22948.1"/>
    <property type="molecule type" value="Genomic_DNA"/>
</dbReference>
<gene>
    <name evidence="3" type="ORF">B9T62_20340</name>
</gene>
<feature type="compositionally biased region" description="Low complexity" evidence="1">
    <location>
        <begin position="29"/>
        <end position="43"/>
    </location>
</feature>
<dbReference type="OrthoDB" id="2626509at2"/>
<organism evidence="3 4">
    <name type="scientific">Paenibacillus donghaensis</name>
    <dbReference type="NCBI Taxonomy" id="414771"/>
    <lineage>
        <taxon>Bacteria</taxon>
        <taxon>Bacillati</taxon>
        <taxon>Bacillota</taxon>
        <taxon>Bacilli</taxon>
        <taxon>Bacillales</taxon>
        <taxon>Paenibacillaceae</taxon>
        <taxon>Paenibacillus</taxon>
    </lineage>
</organism>
<evidence type="ECO:0000313" key="4">
    <source>
        <dbReference type="Proteomes" id="UP000249890"/>
    </source>
</evidence>
<name>A0A2Z2KTT0_9BACL</name>
<dbReference type="KEGG" id="pdh:B9T62_20340"/>
<keyword evidence="2" id="KW-0812">Transmembrane</keyword>
<keyword evidence="2" id="KW-1133">Transmembrane helix</keyword>
<accession>A0A2Z2KTT0</accession>
<evidence type="ECO:0000256" key="1">
    <source>
        <dbReference type="SAM" id="MobiDB-lite"/>
    </source>
</evidence>
<feature type="transmembrane region" description="Helical" evidence="2">
    <location>
        <begin position="93"/>
        <end position="114"/>
    </location>
</feature>
<feature type="compositionally biased region" description="Polar residues" evidence="1">
    <location>
        <begin position="65"/>
        <end position="81"/>
    </location>
</feature>
<keyword evidence="4" id="KW-1185">Reference proteome</keyword>
<sequence>MSEQLSRVKSRQKQYNRQTPPAVKEKKVAAQTAVTKQQAPAQPSRRATASAGLSRKVRLDAAQKQAGSTVSEGENVPSRTKTYNTDRFRFSKIFVNSLIALFVVLLLFLLYWGLIGAPDLKDLW</sequence>
<reference evidence="3 4" key="1">
    <citation type="submission" date="2017-06" db="EMBL/GenBank/DDBJ databases">
        <title>Complete genome sequence of Paenibacillus donghaensis KCTC 13049T isolated from East Sea sediment, South Korea.</title>
        <authorList>
            <person name="Jung B.K."/>
            <person name="Hong S.-J."/>
            <person name="Shin J.-H."/>
        </authorList>
    </citation>
    <scope>NUCLEOTIDE SEQUENCE [LARGE SCALE GENOMIC DNA]</scope>
    <source>
        <strain evidence="3 4">KCTC 13049</strain>
    </source>
</reference>
<evidence type="ECO:0000313" key="3">
    <source>
        <dbReference type="EMBL" id="ASA22948.1"/>
    </source>
</evidence>